<dbReference type="AlphaFoldDB" id="A0ABD1TRT1"/>
<dbReference type="FunFam" id="1.10.10.10:FF:000322">
    <property type="entry name" value="Probable disease resistance protein At1g63360"/>
    <property type="match status" value="1"/>
</dbReference>
<dbReference type="InterPro" id="IPR036396">
    <property type="entry name" value="Cyt_P450_sf"/>
</dbReference>
<feature type="domain" description="Disease resistance R13L4/SHOC-2-like LRR" evidence="15">
    <location>
        <begin position="582"/>
        <end position="776"/>
    </location>
</feature>
<evidence type="ECO:0000313" key="16">
    <source>
        <dbReference type="EMBL" id="KAL2515430.1"/>
    </source>
</evidence>
<keyword evidence="10" id="KW-0067">ATP-binding</keyword>
<dbReference type="SUPFAM" id="SSF48264">
    <property type="entry name" value="Cytochrome P450"/>
    <property type="match status" value="1"/>
</dbReference>
<evidence type="ECO:0000259" key="14">
    <source>
        <dbReference type="Pfam" id="PF23559"/>
    </source>
</evidence>
<dbReference type="Pfam" id="PF00067">
    <property type="entry name" value="p450"/>
    <property type="match status" value="1"/>
</dbReference>
<evidence type="ECO:0000256" key="3">
    <source>
        <dbReference type="ARBA" id="ARBA00008894"/>
    </source>
</evidence>
<gene>
    <name evidence="16" type="ORF">Fot_29401</name>
</gene>
<dbReference type="Pfam" id="PF23559">
    <property type="entry name" value="WHD_DRP"/>
    <property type="match status" value="1"/>
</dbReference>
<keyword evidence="5" id="KW-0433">Leucine-rich repeat</keyword>
<feature type="region of interest" description="Disordered" evidence="12">
    <location>
        <begin position="1"/>
        <end position="39"/>
    </location>
</feature>
<evidence type="ECO:0000256" key="4">
    <source>
        <dbReference type="ARBA" id="ARBA00022490"/>
    </source>
</evidence>
<protein>
    <submittedName>
        <fullName evidence="16">Disease resistance RPP8-like protein 3</fullName>
    </submittedName>
</protein>
<dbReference type="InterPro" id="IPR001128">
    <property type="entry name" value="Cyt_P450"/>
</dbReference>
<reference evidence="17" key="1">
    <citation type="submission" date="2024-07" db="EMBL/GenBank/DDBJ databases">
        <title>Two chromosome-level genome assemblies of Korean endemic species Abeliophyllum distichum and Forsythia ovata (Oleaceae).</title>
        <authorList>
            <person name="Jang H."/>
        </authorList>
    </citation>
    <scope>NUCLEOTIDE SEQUENCE [LARGE SCALE GENOMIC DNA]</scope>
</reference>
<evidence type="ECO:0000259" key="15">
    <source>
        <dbReference type="Pfam" id="PF23598"/>
    </source>
</evidence>
<dbReference type="InterPro" id="IPR055414">
    <property type="entry name" value="LRR_R13L4/SHOC2-like"/>
</dbReference>
<dbReference type="Gene3D" id="1.10.8.430">
    <property type="entry name" value="Helical domain of apoptotic protease-activating factors"/>
    <property type="match status" value="1"/>
</dbReference>
<dbReference type="Proteomes" id="UP001604277">
    <property type="component" value="Unassembled WGS sequence"/>
</dbReference>
<feature type="domain" description="NB-ARC" evidence="13">
    <location>
        <begin position="194"/>
        <end position="358"/>
    </location>
</feature>
<dbReference type="InterPro" id="IPR036388">
    <property type="entry name" value="WH-like_DNA-bd_sf"/>
</dbReference>
<comment type="similarity">
    <text evidence="3">Belongs to the disease resistance NB-LRR family.</text>
</comment>
<dbReference type="Gene3D" id="1.10.10.10">
    <property type="entry name" value="Winged helix-like DNA-binding domain superfamily/Winged helix DNA-binding domain"/>
    <property type="match status" value="1"/>
</dbReference>
<comment type="function">
    <text evidence="1">Confers resistance to late blight (Phytophthora infestans) races carrying the avirulence gene Avr1. Resistance proteins guard the plant against pathogens that contain an appropriate avirulence protein via an indirect interaction with this avirulence protein. That triggers a defense system including the hypersensitive response, which restricts the pathogen growth.</text>
</comment>
<feature type="domain" description="Disease resistance protein winged helix" evidence="14">
    <location>
        <begin position="441"/>
        <end position="512"/>
    </location>
</feature>
<evidence type="ECO:0000256" key="2">
    <source>
        <dbReference type="ARBA" id="ARBA00004496"/>
    </source>
</evidence>
<comment type="subcellular location">
    <subcellularLocation>
        <location evidence="2">Cytoplasm</location>
    </subcellularLocation>
</comment>
<evidence type="ECO:0000256" key="5">
    <source>
        <dbReference type="ARBA" id="ARBA00022614"/>
    </source>
</evidence>
<feature type="compositionally biased region" description="Basic and acidic residues" evidence="12">
    <location>
        <begin position="17"/>
        <end position="26"/>
    </location>
</feature>
<evidence type="ECO:0000256" key="9">
    <source>
        <dbReference type="ARBA" id="ARBA00022821"/>
    </source>
</evidence>
<keyword evidence="6" id="KW-0381">Hypersensitive response</keyword>
<evidence type="ECO:0000256" key="10">
    <source>
        <dbReference type="ARBA" id="ARBA00022840"/>
    </source>
</evidence>
<dbReference type="InterPro" id="IPR002182">
    <property type="entry name" value="NB-ARC"/>
</dbReference>
<dbReference type="Pfam" id="PF00931">
    <property type="entry name" value="NB-ARC"/>
    <property type="match status" value="1"/>
</dbReference>
<dbReference type="GO" id="GO:0051607">
    <property type="term" value="P:defense response to virus"/>
    <property type="evidence" value="ECO:0007669"/>
    <property type="project" value="UniProtKB-ARBA"/>
</dbReference>
<dbReference type="InterPro" id="IPR044974">
    <property type="entry name" value="Disease_R_plants"/>
</dbReference>
<sequence>MKAKEEHHSVNNIKPRTKSEREEHQSAKNIRPRRTSIRENTRKILHNPDDQCQVLHQTEEQIGRSLLEKVRFLLSFLEDHSQKNSETIRCVEGRIRVAAYEAEDIIESQIDTSDQIVSDSRNHCERCVEFRRYNLAKKYENLQKVIQELDSISEQVVNMMDRNDIEILPPRNPFPAGSSKSGYSNNSDMVGFDDDLMQVKDRLTGPPSKLKIISIVGMGGIGKTTFARNVYDDPLIEYHFHIRAWTTVSQEYNVKKMLTDLLDSTKYQSNIQNFDEKIYKCLKGKRYLIVLDDMWDTKAWDEVQRLFPDDSNGSRIILTTRLADVAVYAGSSGAIHHLSCLSPEKSWNLLHQTVFGEECCPCELEEIGKEIAKNCKGLPLALVVIGGLLYKGKRTHDYWMYVKQNVNSAVIGTDDQFMEILLLSYNHLPHHLRACFLYMAVFPEDYKIRKSELTKLWVAEGFIKPERSKSLEAVAEKYLEDLLDRNMILVHKRSYTGKIKICSIHDLMRDLCVRKAQEENFLHLFDRRRVIIHSNINGHDHHLEDIYGSHVRSLKEETSFPTSFLLRVWDALRIRFNGFPVKIMKLVNLRFIVLKCIGTIRLPASISNLFNLQTLIIYSLDTVKLPSDIWKVPRLRHIWTWNCFLAYPSAAGNGEKIALLENLQTLKGVIDFKFTKKVLQMMPNLKKLKIGFPHSCPVLSSFCIDKFIHLHQLEDLNCDFTYKSDRNHPLLGNFHPLLENFHLPPTLKKLTLRGCRLSWKSMAIIGSLPILEVLNLKEFTFDGSVWEPTEGKFLQLKVLLLSKTDLEHLKADETNFPILQHLTFIDCRKLVEIPSAIGDIPTLQVIELCKCRTSAVNSVKLIQEEQRDLENNNLQIIIHDMRALHIVKSRSESEKRLLPSPPKFPLTRNLHQLGLFPHRSLQALSKCYGPLMMIHLGRVPVVIVSSAEAAHRIMKNQDVIFSNRPKLSIIDKIIYMLLLR</sequence>
<keyword evidence="4" id="KW-0963">Cytoplasm</keyword>
<keyword evidence="17" id="KW-1185">Reference proteome</keyword>
<dbReference type="FunFam" id="3.40.50.300:FF:001091">
    <property type="entry name" value="Probable disease resistance protein At1g61300"/>
    <property type="match status" value="1"/>
</dbReference>
<evidence type="ECO:0000256" key="11">
    <source>
        <dbReference type="SAM" id="Coils"/>
    </source>
</evidence>
<dbReference type="InterPro" id="IPR058922">
    <property type="entry name" value="WHD_DRP"/>
</dbReference>
<dbReference type="Gene3D" id="1.20.5.4130">
    <property type="match status" value="1"/>
</dbReference>
<dbReference type="PANTHER" id="PTHR23155">
    <property type="entry name" value="DISEASE RESISTANCE PROTEIN RP"/>
    <property type="match status" value="1"/>
</dbReference>
<dbReference type="Gene3D" id="1.10.630.10">
    <property type="entry name" value="Cytochrome P450"/>
    <property type="match status" value="1"/>
</dbReference>
<comment type="caution">
    <text evidence="16">The sequence shown here is derived from an EMBL/GenBank/DDBJ whole genome shotgun (WGS) entry which is preliminary data.</text>
</comment>
<keyword evidence="11" id="KW-0175">Coiled coil</keyword>
<dbReference type="InterPro" id="IPR027417">
    <property type="entry name" value="P-loop_NTPase"/>
</dbReference>
<dbReference type="PRINTS" id="PR00364">
    <property type="entry name" value="DISEASERSIST"/>
</dbReference>
<evidence type="ECO:0000256" key="6">
    <source>
        <dbReference type="ARBA" id="ARBA00022667"/>
    </source>
</evidence>
<dbReference type="Gene3D" id="3.80.10.10">
    <property type="entry name" value="Ribonuclease Inhibitor"/>
    <property type="match status" value="1"/>
</dbReference>
<dbReference type="GO" id="GO:0005737">
    <property type="term" value="C:cytoplasm"/>
    <property type="evidence" value="ECO:0007669"/>
    <property type="project" value="UniProtKB-SubCell"/>
</dbReference>
<dbReference type="Gene3D" id="3.40.50.300">
    <property type="entry name" value="P-loop containing nucleotide triphosphate hydrolases"/>
    <property type="match status" value="1"/>
</dbReference>
<dbReference type="PANTHER" id="PTHR23155:SF1152">
    <property type="entry name" value="AAA+ ATPASE DOMAIN-CONTAINING PROTEIN"/>
    <property type="match status" value="1"/>
</dbReference>
<evidence type="ECO:0000256" key="7">
    <source>
        <dbReference type="ARBA" id="ARBA00022737"/>
    </source>
</evidence>
<name>A0ABD1TRT1_9LAMI</name>
<evidence type="ECO:0000259" key="13">
    <source>
        <dbReference type="Pfam" id="PF00931"/>
    </source>
</evidence>
<keyword evidence="9" id="KW-0611">Plant defense</keyword>
<dbReference type="SUPFAM" id="SSF52058">
    <property type="entry name" value="L domain-like"/>
    <property type="match status" value="1"/>
</dbReference>
<dbReference type="SUPFAM" id="SSF52540">
    <property type="entry name" value="P-loop containing nucleoside triphosphate hydrolases"/>
    <property type="match status" value="1"/>
</dbReference>
<evidence type="ECO:0000256" key="12">
    <source>
        <dbReference type="SAM" id="MobiDB-lite"/>
    </source>
</evidence>
<dbReference type="GO" id="GO:0009626">
    <property type="term" value="P:plant-type hypersensitive response"/>
    <property type="evidence" value="ECO:0007669"/>
    <property type="project" value="UniProtKB-KW"/>
</dbReference>
<evidence type="ECO:0000256" key="8">
    <source>
        <dbReference type="ARBA" id="ARBA00022741"/>
    </source>
</evidence>
<proteinExistence type="inferred from homology"/>
<dbReference type="GO" id="GO:0005524">
    <property type="term" value="F:ATP binding"/>
    <property type="evidence" value="ECO:0007669"/>
    <property type="project" value="UniProtKB-KW"/>
</dbReference>
<dbReference type="EMBL" id="JBFOLJ010000008">
    <property type="protein sequence ID" value="KAL2515430.1"/>
    <property type="molecule type" value="Genomic_DNA"/>
</dbReference>
<keyword evidence="7" id="KW-0677">Repeat</keyword>
<feature type="coiled-coil region" evidence="11">
    <location>
        <begin position="135"/>
        <end position="162"/>
    </location>
</feature>
<dbReference type="Pfam" id="PF23598">
    <property type="entry name" value="LRR_14"/>
    <property type="match status" value="1"/>
</dbReference>
<keyword evidence="8" id="KW-0547">Nucleotide-binding</keyword>
<accession>A0ABD1TRT1</accession>
<dbReference type="InterPro" id="IPR032675">
    <property type="entry name" value="LRR_dom_sf"/>
</dbReference>
<dbReference type="InterPro" id="IPR042197">
    <property type="entry name" value="Apaf_helical"/>
</dbReference>
<evidence type="ECO:0000313" key="17">
    <source>
        <dbReference type="Proteomes" id="UP001604277"/>
    </source>
</evidence>
<organism evidence="16 17">
    <name type="scientific">Forsythia ovata</name>
    <dbReference type="NCBI Taxonomy" id="205694"/>
    <lineage>
        <taxon>Eukaryota</taxon>
        <taxon>Viridiplantae</taxon>
        <taxon>Streptophyta</taxon>
        <taxon>Embryophyta</taxon>
        <taxon>Tracheophyta</taxon>
        <taxon>Spermatophyta</taxon>
        <taxon>Magnoliopsida</taxon>
        <taxon>eudicotyledons</taxon>
        <taxon>Gunneridae</taxon>
        <taxon>Pentapetalae</taxon>
        <taxon>asterids</taxon>
        <taxon>lamiids</taxon>
        <taxon>Lamiales</taxon>
        <taxon>Oleaceae</taxon>
        <taxon>Forsythieae</taxon>
        <taxon>Forsythia</taxon>
    </lineage>
</organism>
<evidence type="ECO:0000256" key="1">
    <source>
        <dbReference type="ARBA" id="ARBA00002074"/>
    </source>
</evidence>